<keyword evidence="1 3" id="KW-0489">Methyltransferase</keyword>
<dbReference type="RefSeq" id="WP_269818479.1">
    <property type="nucleotide sequence ID" value="NZ_CP114976.1"/>
</dbReference>
<proteinExistence type="predicted"/>
<dbReference type="Proteomes" id="UP001212189">
    <property type="component" value="Chromosome"/>
</dbReference>
<dbReference type="GO" id="GO:0005840">
    <property type="term" value="C:ribosome"/>
    <property type="evidence" value="ECO:0007669"/>
    <property type="project" value="UniProtKB-KW"/>
</dbReference>
<evidence type="ECO:0000313" key="4">
    <source>
        <dbReference type="Proteomes" id="UP001212189"/>
    </source>
</evidence>
<name>A0AAE9VPH4_9GAMM</name>
<evidence type="ECO:0000256" key="2">
    <source>
        <dbReference type="ARBA" id="ARBA00022679"/>
    </source>
</evidence>
<dbReference type="KEGG" id="dce:O6P33_01440"/>
<keyword evidence="4" id="KW-1185">Reference proteome</keyword>
<dbReference type="CDD" id="cd02440">
    <property type="entry name" value="AdoMet_MTases"/>
    <property type="match status" value="1"/>
</dbReference>
<dbReference type="PANTHER" id="PTHR43648">
    <property type="entry name" value="ELECTRON TRANSFER FLAVOPROTEIN BETA SUBUNIT LYSINE METHYLTRANSFERASE"/>
    <property type="match status" value="1"/>
</dbReference>
<accession>A0AAE9VPH4</accession>
<dbReference type="InterPro" id="IPR050078">
    <property type="entry name" value="Ribosomal_L11_MeTrfase_PrmA"/>
</dbReference>
<dbReference type="PANTHER" id="PTHR43648:SF1">
    <property type="entry name" value="ELECTRON TRANSFER FLAVOPROTEIN BETA SUBUNIT LYSINE METHYLTRANSFERASE"/>
    <property type="match status" value="1"/>
</dbReference>
<keyword evidence="3" id="KW-0687">Ribonucleoprotein</keyword>
<reference evidence="3 4" key="1">
    <citation type="submission" date="2022-12" db="EMBL/GenBank/DDBJ databases">
        <title>Coexistence and Characterization of a Novel Tigecycline Resistance gene tet(X) variant and blaNDM-1 in a Pseudomonas caeni Isolate of Chicken Origin.</title>
        <authorList>
            <person name="Lu X."/>
            <person name="Zhang L."/>
            <person name="Li R."/>
            <person name="Wang Z."/>
        </authorList>
    </citation>
    <scope>NUCLEOTIDE SEQUENCE [LARGE SCALE GENOMIC DNA]</scope>
    <source>
        <strain evidence="3 4">CE14</strain>
    </source>
</reference>
<evidence type="ECO:0000256" key="1">
    <source>
        <dbReference type="ARBA" id="ARBA00022603"/>
    </source>
</evidence>
<dbReference type="AlphaFoldDB" id="A0AAE9VPH4"/>
<dbReference type="InterPro" id="IPR029063">
    <property type="entry name" value="SAM-dependent_MTases_sf"/>
</dbReference>
<protein>
    <submittedName>
        <fullName evidence="3">50S ribosomal protein L11 methyltransferase</fullName>
    </submittedName>
</protein>
<dbReference type="GO" id="GO:0032259">
    <property type="term" value="P:methylation"/>
    <property type="evidence" value="ECO:0007669"/>
    <property type="project" value="UniProtKB-KW"/>
</dbReference>
<gene>
    <name evidence="3" type="ORF">O6P33_01440</name>
</gene>
<dbReference type="Pfam" id="PF06325">
    <property type="entry name" value="PrmA"/>
    <property type="match status" value="1"/>
</dbReference>
<keyword evidence="3" id="KW-0689">Ribosomal protein</keyword>
<evidence type="ECO:0000313" key="3">
    <source>
        <dbReference type="EMBL" id="WBE25537.1"/>
    </source>
</evidence>
<dbReference type="Gene3D" id="3.40.50.150">
    <property type="entry name" value="Vaccinia Virus protein VP39"/>
    <property type="match status" value="1"/>
</dbReference>
<sequence>MPNPLIKQLNSALQSRVTDAQLIASALPDLPLQLWLIDPSTMQRPFSPAETQRLLDEPPYWCFCWASGLALAQWILNHPEQVADKRIIDVGAGSGIVALAAKLAGAKTAVACDLDPIALQACRANAALNRLELSYSNDLFSESAGYDVLFAADVLYDAANLPLLERFPDFAQHTIIADSRQRNFQHPLFSKSQTLYAETLPDLAEPEEFRQVSLYQQQ</sequence>
<keyword evidence="2" id="KW-0808">Transferase</keyword>
<dbReference type="SUPFAM" id="SSF53335">
    <property type="entry name" value="S-adenosyl-L-methionine-dependent methyltransferases"/>
    <property type="match status" value="1"/>
</dbReference>
<organism evidence="3 4">
    <name type="scientific">Denitrificimonas caeni</name>
    <dbReference type="NCBI Taxonomy" id="521720"/>
    <lineage>
        <taxon>Bacteria</taxon>
        <taxon>Pseudomonadati</taxon>
        <taxon>Pseudomonadota</taxon>
        <taxon>Gammaproteobacteria</taxon>
        <taxon>Pseudomonadales</taxon>
        <taxon>Pseudomonadaceae</taxon>
        <taxon>Denitrificimonas</taxon>
    </lineage>
</organism>
<dbReference type="EMBL" id="CP114976">
    <property type="protein sequence ID" value="WBE25537.1"/>
    <property type="molecule type" value="Genomic_DNA"/>
</dbReference>
<dbReference type="GO" id="GO:0016279">
    <property type="term" value="F:protein-lysine N-methyltransferase activity"/>
    <property type="evidence" value="ECO:0007669"/>
    <property type="project" value="TreeGrafter"/>
</dbReference>